<accession>A0A290Q512</accession>
<dbReference type="Proteomes" id="UP000217265">
    <property type="component" value="Chromosome"/>
</dbReference>
<keyword evidence="2" id="KW-1185">Reference proteome</keyword>
<reference evidence="1 2" key="1">
    <citation type="submission" date="2017-09" db="EMBL/GenBank/DDBJ databases">
        <title>Complete genome sequence of Verrucomicrobial strain HZ-65, isolated from freshwater.</title>
        <authorList>
            <person name="Choi A."/>
        </authorList>
    </citation>
    <scope>NUCLEOTIDE SEQUENCE [LARGE SCALE GENOMIC DNA]</scope>
    <source>
        <strain evidence="1 2">HZ-65</strain>
    </source>
</reference>
<evidence type="ECO:0000313" key="2">
    <source>
        <dbReference type="Proteomes" id="UP000217265"/>
    </source>
</evidence>
<dbReference type="OrthoDB" id="9772751at2"/>
<dbReference type="EMBL" id="CP023344">
    <property type="protein sequence ID" value="ATC63775.1"/>
    <property type="molecule type" value="Genomic_DNA"/>
</dbReference>
<dbReference type="Gene3D" id="3.40.50.150">
    <property type="entry name" value="Vaccinia Virus protein VP39"/>
    <property type="match status" value="1"/>
</dbReference>
<protein>
    <submittedName>
        <fullName evidence="1">Methionine biosynthesis protein MetW</fullName>
    </submittedName>
</protein>
<name>A0A290Q512_9BACT</name>
<dbReference type="InterPro" id="IPR010743">
    <property type="entry name" value="Methionine_synth_MetW"/>
</dbReference>
<evidence type="ECO:0000313" key="1">
    <source>
        <dbReference type="EMBL" id="ATC63775.1"/>
    </source>
</evidence>
<dbReference type="KEGG" id="vbh:CMV30_07315"/>
<gene>
    <name evidence="1" type="ORF">CMV30_07315</name>
</gene>
<proteinExistence type="predicted"/>
<dbReference type="Pfam" id="PF07021">
    <property type="entry name" value="MetW"/>
    <property type="match status" value="1"/>
</dbReference>
<dbReference type="SUPFAM" id="SSF53335">
    <property type="entry name" value="S-adenosyl-L-methionine-dependent methyltransferases"/>
    <property type="match status" value="1"/>
</dbReference>
<organism evidence="1 2">
    <name type="scientific">Nibricoccus aquaticus</name>
    <dbReference type="NCBI Taxonomy" id="2576891"/>
    <lineage>
        <taxon>Bacteria</taxon>
        <taxon>Pseudomonadati</taxon>
        <taxon>Verrucomicrobiota</taxon>
        <taxon>Opitutia</taxon>
        <taxon>Opitutales</taxon>
        <taxon>Opitutaceae</taxon>
        <taxon>Nibricoccus</taxon>
    </lineage>
</organism>
<dbReference type="InterPro" id="IPR029063">
    <property type="entry name" value="SAM-dependent_MTases_sf"/>
</dbReference>
<dbReference type="AlphaFoldDB" id="A0A290Q512"/>
<dbReference type="CDD" id="cd02440">
    <property type="entry name" value="AdoMet_MTases"/>
    <property type="match status" value="1"/>
</dbReference>
<sequence length="190" mass="21701">MQIIADWVEPRSRVLDLGCGRGVLLESLVQQKDVFAVGVDLEFEKISACVKRGITAYQGDMLEFMRGFADGHFDRVIFSRTLEEVPDPGAVIDEALRVAKAVTVGFVNHGYWKNRLDALRYGRKPRNEVYKTAWHESRPANPVSVADFEEFCAQKNIRIARRALLRGDWKTRCTVRPNFFAGYALYDLTR</sequence>